<name>A0A4Z2E3T2_9TELE</name>
<accession>A0A4Z2E3T2</accession>
<proteinExistence type="predicted"/>
<gene>
    <name evidence="1" type="ORF">EYF80_066444</name>
</gene>
<reference evidence="1 2" key="1">
    <citation type="submission" date="2019-03" db="EMBL/GenBank/DDBJ databases">
        <title>First draft genome of Liparis tanakae, snailfish: a comprehensive survey of snailfish specific genes.</title>
        <authorList>
            <person name="Kim W."/>
            <person name="Song I."/>
            <person name="Jeong J.-H."/>
            <person name="Kim D."/>
            <person name="Kim S."/>
            <person name="Ryu S."/>
            <person name="Song J.Y."/>
            <person name="Lee S.K."/>
        </authorList>
    </citation>
    <scope>NUCLEOTIDE SEQUENCE [LARGE SCALE GENOMIC DNA]</scope>
    <source>
        <tissue evidence="1">Muscle</tissue>
    </source>
</reference>
<evidence type="ECO:0000313" key="1">
    <source>
        <dbReference type="EMBL" id="TNN23435.1"/>
    </source>
</evidence>
<organism evidence="1 2">
    <name type="scientific">Liparis tanakae</name>
    <name type="common">Tanaka's snailfish</name>
    <dbReference type="NCBI Taxonomy" id="230148"/>
    <lineage>
        <taxon>Eukaryota</taxon>
        <taxon>Metazoa</taxon>
        <taxon>Chordata</taxon>
        <taxon>Craniata</taxon>
        <taxon>Vertebrata</taxon>
        <taxon>Euteleostomi</taxon>
        <taxon>Actinopterygii</taxon>
        <taxon>Neopterygii</taxon>
        <taxon>Teleostei</taxon>
        <taxon>Neoteleostei</taxon>
        <taxon>Acanthomorphata</taxon>
        <taxon>Eupercaria</taxon>
        <taxon>Perciformes</taxon>
        <taxon>Cottioidei</taxon>
        <taxon>Cottales</taxon>
        <taxon>Liparidae</taxon>
        <taxon>Liparis</taxon>
    </lineage>
</organism>
<dbReference type="EMBL" id="SRLO01018491">
    <property type="protein sequence ID" value="TNN23435.1"/>
    <property type="molecule type" value="Genomic_DNA"/>
</dbReference>
<protein>
    <submittedName>
        <fullName evidence="1">Uncharacterized protein</fullName>
    </submittedName>
</protein>
<evidence type="ECO:0000313" key="2">
    <source>
        <dbReference type="Proteomes" id="UP000314294"/>
    </source>
</evidence>
<comment type="caution">
    <text evidence="1">The sequence shown here is derived from an EMBL/GenBank/DDBJ whole genome shotgun (WGS) entry which is preliminary data.</text>
</comment>
<keyword evidence="2" id="KW-1185">Reference proteome</keyword>
<dbReference type="Proteomes" id="UP000314294">
    <property type="component" value="Unassembled WGS sequence"/>
</dbReference>
<sequence>MIHPSAAQRGG</sequence>